<feature type="compositionally biased region" description="Basic and acidic residues" evidence="2">
    <location>
        <begin position="22"/>
        <end position="43"/>
    </location>
</feature>
<feature type="region of interest" description="Disordered" evidence="2">
    <location>
        <begin position="1"/>
        <end position="43"/>
    </location>
</feature>
<dbReference type="Proteomes" id="UP000226031">
    <property type="component" value="Unassembled WGS sequence"/>
</dbReference>
<evidence type="ECO:0000313" key="3">
    <source>
        <dbReference type="EMBL" id="PGH33818.1"/>
    </source>
</evidence>
<keyword evidence="1" id="KW-0175">Coiled coil</keyword>
<feature type="coiled-coil region" evidence="1">
    <location>
        <begin position="332"/>
        <end position="389"/>
    </location>
</feature>
<accession>A0A2B7ZKW9</accession>
<evidence type="ECO:0000313" key="4">
    <source>
        <dbReference type="Proteomes" id="UP000226031"/>
    </source>
</evidence>
<evidence type="ECO:0000256" key="2">
    <source>
        <dbReference type="SAM" id="MobiDB-lite"/>
    </source>
</evidence>
<proteinExistence type="predicted"/>
<protein>
    <submittedName>
        <fullName evidence="3">Uncharacterized protein</fullName>
    </submittedName>
</protein>
<dbReference type="AlphaFoldDB" id="A0A2B7ZKW9"/>
<comment type="caution">
    <text evidence="3">The sequence shown here is derived from an EMBL/GenBank/DDBJ whole genome shotgun (WGS) entry which is preliminary data.</text>
</comment>
<feature type="coiled-coil region" evidence="1">
    <location>
        <begin position="88"/>
        <end position="160"/>
    </location>
</feature>
<dbReference type="EMBL" id="PDND01000054">
    <property type="protein sequence ID" value="PGH33818.1"/>
    <property type="molecule type" value="Genomic_DNA"/>
</dbReference>
<feature type="region of interest" description="Disordered" evidence="2">
    <location>
        <begin position="57"/>
        <end position="77"/>
    </location>
</feature>
<keyword evidence="4" id="KW-1185">Reference proteome</keyword>
<sequence length="545" mass="61764">MPSPHLSPAANNALGEPNQDDSLSKDPRKSKPDPPKFDPVRSLEEFASHVASIAAISGERERLRKRSQAESAALRKASDRNFQYPSIAKRLKTGKKELDNELATVDKKLQIHQKMQEELIKELAANFNSGQQEAQTRLELEQLKKDLRETKADIKNATNVQDGILATLNALKSSTKSNEEKIAFIEQWRSSTEAELKNLRSEFITKQDDRQNAIESMVTNQVNSIELKGHQQQQTLDSHLKLIRDERESAELSAKAREEDFSKRLDNLDRMVSEHGKACKELGERTDSLMHSHSKPIANGSPTFNISAEVMNQIQNLRQVQDAKDEAIADELDKYESRLACLEEVVTKLKQKGGRNETHAFGANTPQANAELEQLREAINRLNQYVENRFQHVENQSRTIQAHQIALHSLETRYNHLSTEPIVQQMVVAMQEMYPHASIVQQEIPNIQEKTNKLISTLNSVRREISTAENARTALINDITTEKDQMTEQISSLRTRIDELGSLQSKVDELEKTLRSRMDDVENVVATNLASVLLNHEKRPSTQNP</sequence>
<evidence type="ECO:0000256" key="1">
    <source>
        <dbReference type="SAM" id="Coils"/>
    </source>
</evidence>
<organism evidence="3 4">
    <name type="scientific">[Emmonsia] crescens</name>
    <dbReference type="NCBI Taxonomy" id="73230"/>
    <lineage>
        <taxon>Eukaryota</taxon>
        <taxon>Fungi</taxon>
        <taxon>Dikarya</taxon>
        <taxon>Ascomycota</taxon>
        <taxon>Pezizomycotina</taxon>
        <taxon>Eurotiomycetes</taxon>
        <taxon>Eurotiomycetidae</taxon>
        <taxon>Onygenales</taxon>
        <taxon>Ajellomycetaceae</taxon>
        <taxon>Emergomyces</taxon>
    </lineage>
</organism>
<dbReference type="STRING" id="73230.A0A2B7ZKW9"/>
<gene>
    <name evidence="3" type="ORF">GX50_03387</name>
</gene>
<feature type="coiled-coil region" evidence="1">
    <location>
        <begin position="458"/>
        <end position="503"/>
    </location>
</feature>
<reference evidence="3 4" key="1">
    <citation type="submission" date="2017-10" db="EMBL/GenBank/DDBJ databases">
        <title>Comparative genomics in systemic dimorphic fungi from Ajellomycetaceae.</title>
        <authorList>
            <person name="Munoz J.F."/>
            <person name="Mcewen J.G."/>
            <person name="Clay O.K."/>
            <person name="Cuomo C.A."/>
        </authorList>
    </citation>
    <scope>NUCLEOTIDE SEQUENCE [LARGE SCALE GENOMIC DNA]</scope>
    <source>
        <strain evidence="3 4">UAMH4076</strain>
    </source>
</reference>
<name>A0A2B7ZKW9_9EURO</name>
<dbReference type="VEuPathDB" id="FungiDB:EMCG_02424"/>